<evidence type="ECO:0000259" key="1">
    <source>
        <dbReference type="Pfam" id="PF01695"/>
    </source>
</evidence>
<keyword evidence="2" id="KW-0547">Nucleotide-binding</keyword>
<dbReference type="InterPro" id="IPR027417">
    <property type="entry name" value="P-loop_NTPase"/>
</dbReference>
<dbReference type="GO" id="GO:0006260">
    <property type="term" value="P:DNA replication"/>
    <property type="evidence" value="ECO:0007669"/>
    <property type="project" value="TreeGrafter"/>
</dbReference>
<proteinExistence type="predicted"/>
<dbReference type="Proteomes" id="UP000678228">
    <property type="component" value="Unassembled WGS sequence"/>
</dbReference>
<evidence type="ECO:0000313" key="2">
    <source>
        <dbReference type="EMBL" id="MBP3951150.1"/>
    </source>
</evidence>
<dbReference type="InterPro" id="IPR002611">
    <property type="entry name" value="IstB_ATP-bd"/>
</dbReference>
<name>A0A940WYU7_9BACI</name>
<dbReference type="PANTHER" id="PTHR30050">
    <property type="entry name" value="CHROMOSOMAL REPLICATION INITIATOR PROTEIN DNAA"/>
    <property type="match status" value="1"/>
</dbReference>
<protein>
    <submittedName>
        <fullName evidence="2">ATP-binding protein</fullName>
    </submittedName>
</protein>
<keyword evidence="3" id="KW-1185">Reference proteome</keyword>
<feature type="domain" description="IstB-like ATP-binding" evidence="1">
    <location>
        <begin position="91"/>
        <end position="231"/>
    </location>
</feature>
<evidence type="ECO:0000313" key="3">
    <source>
        <dbReference type="Proteomes" id="UP000678228"/>
    </source>
</evidence>
<dbReference type="AlphaFoldDB" id="A0A940WYU7"/>
<organism evidence="2 3">
    <name type="scientific">Halalkalibacter suaedae</name>
    <dbReference type="NCBI Taxonomy" id="2822140"/>
    <lineage>
        <taxon>Bacteria</taxon>
        <taxon>Bacillati</taxon>
        <taxon>Bacillota</taxon>
        <taxon>Bacilli</taxon>
        <taxon>Bacillales</taxon>
        <taxon>Bacillaceae</taxon>
        <taxon>Halalkalibacter</taxon>
    </lineage>
</organism>
<dbReference type="EMBL" id="JAGKSQ010000003">
    <property type="protein sequence ID" value="MBP3951150.1"/>
    <property type="molecule type" value="Genomic_DNA"/>
</dbReference>
<dbReference type="Pfam" id="PF01695">
    <property type="entry name" value="IstB_IS21"/>
    <property type="match status" value="1"/>
</dbReference>
<accession>A0A940WYU7</accession>
<gene>
    <name evidence="2" type="ORF">J7W16_08375</name>
</gene>
<comment type="caution">
    <text evidence="2">The sequence shown here is derived from an EMBL/GenBank/DDBJ whole genome shotgun (WGS) entry which is preliminary data.</text>
</comment>
<keyword evidence="2" id="KW-0067">ATP-binding</keyword>
<dbReference type="Gene3D" id="3.40.50.300">
    <property type="entry name" value="P-loop containing nucleotide triphosphate hydrolases"/>
    <property type="match status" value="1"/>
</dbReference>
<sequence>MISIQEVFKELLNERPQLADRMQQIEEMRDNVLSGKTERFRTLNATSDCPFTTCDGSGWIHREDTHYHFLPPEEKRKTFHIQYLECDCHEVRQEKRKLEQTLKQAQIPEKFLDAGIKNFDLTKYQLDESRSAAAYAKRMAANFVEKFENIKSTGKGIYFYSRKKGSGKTRLAISIGNALLKKHGVVPLYTSATNIFSEIQSTFESDKSTVQVKEAFMKAKVLIIDDMGVEKSSGSKKGSSNWNERTMNDILEYRMNNNLITFFTANLPISELTSPTLYPEGRVQSRVNKMAYELHMPEESVRDREAEEENYQFEQYLLE</sequence>
<dbReference type="PANTHER" id="PTHR30050:SF4">
    <property type="entry name" value="ATP-BINDING PROTEIN RV3427C IN INSERTION SEQUENCE-RELATED"/>
    <property type="match status" value="1"/>
</dbReference>
<dbReference type="GO" id="GO:0005524">
    <property type="term" value="F:ATP binding"/>
    <property type="evidence" value="ECO:0007669"/>
    <property type="project" value="UniProtKB-KW"/>
</dbReference>
<dbReference type="SUPFAM" id="SSF52540">
    <property type="entry name" value="P-loop containing nucleoside triphosphate hydrolases"/>
    <property type="match status" value="1"/>
</dbReference>
<reference evidence="2" key="1">
    <citation type="submission" date="2021-03" db="EMBL/GenBank/DDBJ databases">
        <title>Bacillus suaedae sp. nov., isolated from Suaeda aralocaspica.</title>
        <authorList>
            <person name="Lei R.F.R."/>
        </authorList>
    </citation>
    <scope>NUCLEOTIDE SEQUENCE</scope>
    <source>
        <strain evidence="2">YZJH907-2</strain>
    </source>
</reference>